<keyword evidence="2" id="KW-1185">Reference proteome</keyword>
<organism evidence="1 2">
    <name type="scientific">Paracidovorax citrulli</name>
    <name type="common">Acidovorax citrulli</name>
    <dbReference type="NCBI Taxonomy" id="80869"/>
    <lineage>
        <taxon>Bacteria</taxon>
        <taxon>Pseudomonadati</taxon>
        <taxon>Pseudomonadota</taxon>
        <taxon>Betaproteobacteria</taxon>
        <taxon>Burkholderiales</taxon>
        <taxon>Comamonadaceae</taxon>
        <taxon>Paracidovorax</taxon>
    </lineage>
</organism>
<name>A0ABY9AUQ8_PARCI</name>
<dbReference type="Proteomes" id="UP001242732">
    <property type="component" value="Chromosome"/>
</dbReference>
<dbReference type="EMBL" id="CP127363">
    <property type="protein sequence ID" value="WIY50529.1"/>
    <property type="molecule type" value="Genomic_DNA"/>
</dbReference>
<proteinExistence type="predicted"/>
<evidence type="ECO:0000313" key="1">
    <source>
        <dbReference type="EMBL" id="WIY50529.1"/>
    </source>
</evidence>
<protein>
    <recommendedName>
        <fullName evidence="3">Lipoprotein</fullName>
    </recommendedName>
</protein>
<dbReference type="GeneID" id="79791871"/>
<sequence>MGLISFILSACSATVLEYKDVGDFEVRLIDGDPERLRLSGLVLHSALGAKTYESRVEGDRAYLKIVLAMASKKVPGRFLHDFEIDRSVNYVYFGDSKVLIWSRSTLEK</sequence>
<gene>
    <name evidence="1" type="ORF">QRO08_08175</name>
</gene>
<accession>A0ABY9AUQ8</accession>
<dbReference type="RefSeq" id="WP_133246169.1">
    <property type="nucleotide sequence ID" value="NZ_CP023687.1"/>
</dbReference>
<evidence type="ECO:0008006" key="3">
    <source>
        <dbReference type="Google" id="ProtNLM"/>
    </source>
</evidence>
<reference evidence="1 2" key="1">
    <citation type="submission" date="2023-06" db="EMBL/GenBank/DDBJ databases">
        <authorList>
            <person name="Ham H."/>
            <person name="Park D.S."/>
        </authorList>
    </citation>
    <scope>NUCLEOTIDE SEQUENCE [LARGE SCALE GENOMIC DNA]</scope>
    <source>
        <strain evidence="1 2">KACC 17005</strain>
    </source>
</reference>
<evidence type="ECO:0000313" key="2">
    <source>
        <dbReference type="Proteomes" id="UP001242732"/>
    </source>
</evidence>